<dbReference type="InterPro" id="IPR011990">
    <property type="entry name" value="TPR-like_helical_dom_sf"/>
</dbReference>
<proteinExistence type="predicted"/>
<evidence type="ECO:0000256" key="1">
    <source>
        <dbReference type="SAM" id="MobiDB-lite"/>
    </source>
</evidence>
<dbReference type="Proteomes" id="UP000076532">
    <property type="component" value="Unassembled WGS sequence"/>
</dbReference>
<evidence type="ECO:0000313" key="4">
    <source>
        <dbReference type="Proteomes" id="UP000076532"/>
    </source>
</evidence>
<dbReference type="Gene3D" id="1.25.40.10">
    <property type="entry name" value="Tetratricopeptide repeat domain"/>
    <property type="match status" value="3"/>
</dbReference>
<feature type="region of interest" description="Disordered" evidence="1">
    <location>
        <begin position="195"/>
        <end position="239"/>
    </location>
</feature>
<evidence type="ECO:0000259" key="2">
    <source>
        <dbReference type="Pfam" id="PF12770"/>
    </source>
</evidence>
<protein>
    <recommendedName>
        <fullName evidence="2">CHAT domain-containing protein</fullName>
    </recommendedName>
</protein>
<organism evidence="3 4">
    <name type="scientific">Athelia psychrophila</name>
    <dbReference type="NCBI Taxonomy" id="1759441"/>
    <lineage>
        <taxon>Eukaryota</taxon>
        <taxon>Fungi</taxon>
        <taxon>Dikarya</taxon>
        <taxon>Basidiomycota</taxon>
        <taxon>Agaricomycotina</taxon>
        <taxon>Agaricomycetes</taxon>
        <taxon>Agaricomycetidae</taxon>
        <taxon>Atheliales</taxon>
        <taxon>Atheliaceae</taxon>
        <taxon>Athelia</taxon>
    </lineage>
</organism>
<evidence type="ECO:0000313" key="3">
    <source>
        <dbReference type="EMBL" id="KZP19132.1"/>
    </source>
</evidence>
<dbReference type="PANTHER" id="PTHR19959:SF119">
    <property type="entry name" value="FUNGAL LIPASE-LIKE DOMAIN-CONTAINING PROTEIN"/>
    <property type="match status" value="1"/>
</dbReference>
<keyword evidence="4" id="KW-1185">Reference proteome</keyword>
<dbReference type="EMBL" id="KV417566">
    <property type="protein sequence ID" value="KZP19132.1"/>
    <property type="molecule type" value="Genomic_DNA"/>
</dbReference>
<accession>A0A166HQT7</accession>
<dbReference type="PANTHER" id="PTHR19959">
    <property type="entry name" value="KINESIN LIGHT CHAIN"/>
    <property type="match status" value="1"/>
</dbReference>
<name>A0A166HQT7_9AGAM</name>
<dbReference type="Pfam" id="PF13181">
    <property type="entry name" value="TPR_8"/>
    <property type="match status" value="1"/>
</dbReference>
<dbReference type="Pfam" id="PF12770">
    <property type="entry name" value="CHAT"/>
    <property type="match status" value="1"/>
</dbReference>
<dbReference type="InterPro" id="IPR019734">
    <property type="entry name" value="TPR_rpt"/>
</dbReference>
<sequence length="1260" mass="138461">MSSTGIIVGGIKGLSLLHSGVDIESHRSNSPPGQISELEVFAEAVRTLEQAKQVIAGRCVRLLASPIDGLLDVVAACSKNDQEEGRLDGILKMLVALDGRLDSALVLLHERVASTQSNPQQTPATEQLYGNLVAIGSLLENLSGSTKHILTTARSSIGASQPDIVDSIRSAVQDFAAVNKLCIGEIVAACAPPGELENDGAPGQLPSPPIPAQSRDTSPSAPDESLALHSPNSEEPEPVDEVKIENQLGMDVHHRYPGDHDRPSSLNNLANSLETRFEQLGQMADLEQAIIYQRAALELRPPGHPDRSTALKNLANALPTRFQQLGQMADLEQAIIYQRDTLELGPQSHPDRPASLNNLANALNTRFEQLGQMADLEQAIIYQRDALELCPPGHPDQSDSLNNLANALFTRCQQLGQMADLEQAIIYQRDALELRPPGHTNRSYPLNNLAGSLLARFEQLGQMADLEQAIIYRRAALELCPPGHLTRSSSLSGLAKLLKTRFQQWGQMGDLEQAIIYQRDALELRPPGHPRRSGSLSTLANSLLTHFQQLGQMADLEQAIIYQRAALELHPLGHPDRAMSLNNLGNSLWTRFEELGQMADLEQGIIYQRAALELRSPGHPNHSGSLNNLANSLSTRFEQLGQMADLEQAIIYQRAALELRPPGHHHRPSSLHNLANSLVTRFEQFGQMADLEEAVELLQSGANDTTDTPAHRYRCASRLVVTLKKHDQALLLETYQLALNLLQLVLAVYPDVELRRTALGADRLSPILAMSAAAHAIGKGQPEKAVEMLEQGRGMLYSNIRGYRQPVEAVRQYDSPLADRFKATSDELEALAISSQLRSDKLLSEGSYESGAASEARWKRQRELNLEREDIIQQIRRLPGFDHFLKAVPFSELRNAAAEGPVIIVNVAELRSDVIILHQRNPPIVLPMQPQNGESVYLTFLDLSKQLFEGRGQDGFSELLKKTILKKLDELLVTPVLEKLESLCLPKKPKTRIWWCPTSALCALPIHAAGKLPIKYISSYTPTLSALISARKIDDRQPPAILNASKSNLSLLAIVYPGQPPQTEGEHDGRLHTVDGEYEVIKTAAQASQGRDVVRPDPTREAALAQLPYHRWAHFACHGRLDTSEPFKSSFELQGDSLSLSDLIHARLPNADFAFLAACDSATSGGITDTPDESLHLAAAVQFCGIHSVVGTLWPMADVDGPRVAQVFYKHMFKGNDSRKSAEALDKVVTTMRLKRGPWENTMSEGEALQRWANYIHIGA</sequence>
<dbReference type="STRING" id="436010.A0A166HQT7"/>
<dbReference type="SUPFAM" id="SSF81901">
    <property type="entry name" value="HCP-like"/>
    <property type="match status" value="2"/>
</dbReference>
<dbReference type="AlphaFoldDB" id="A0A166HQT7"/>
<dbReference type="OrthoDB" id="9991317at2759"/>
<gene>
    <name evidence="3" type="ORF">FIBSPDRAFT_955673</name>
</gene>
<reference evidence="3 4" key="1">
    <citation type="journal article" date="2016" name="Mol. Biol. Evol.">
        <title>Comparative Genomics of Early-Diverging Mushroom-Forming Fungi Provides Insights into the Origins of Lignocellulose Decay Capabilities.</title>
        <authorList>
            <person name="Nagy L.G."/>
            <person name="Riley R."/>
            <person name="Tritt A."/>
            <person name="Adam C."/>
            <person name="Daum C."/>
            <person name="Floudas D."/>
            <person name="Sun H."/>
            <person name="Yadav J.S."/>
            <person name="Pangilinan J."/>
            <person name="Larsson K.H."/>
            <person name="Matsuura K."/>
            <person name="Barry K."/>
            <person name="Labutti K."/>
            <person name="Kuo R."/>
            <person name="Ohm R.A."/>
            <person name="Bhattacharya S.S."/>
            <person name="Shirouzu T."/>
            <person name="Yoshinaga Y."/>
            <person name="Martin F.M."/>
            <person name="Grigoriev I.V."/>
            <person name="Hibbett D.S."/>
        </authorList>
    </citation>
    <scope>NUCLEOTIDE SEQUENCE [LARGE SCALE GENOMIC DNA]</scope>
    <source>
        <strain evidence="3 4">CBS 109695</strain>
    </source>
</reference>
<feature type="domain" description="CHAT" evidence="2">
    <location>
        <begin position="964"/>
        <end position="1260"/>
    </location>
</feature>
<dbReference type="InterPro" id="IPR024983">
    <property type="entry name" value="CHAT_dom"/>
</dbReference>